<evidence type="ECO:0000256" key="1">
    <source>
        <dbReference type="SAM" id="MobiDB-lite"/>
    </source>
</evidence>
<accession>A0A832GRK5</accession>
<dbReference type="Gene3D" id="1.10.287.950">
    <property type="entry name" value="Methyl-accepting chemotaxis protein"/>
    <property type="match status" value="1"/>
</dbReference>
<proteinExistence type="predicted"/>
<name>A0A832GRK5_9BACT</name>
<gene>
    <name evidence="2" type="ORF">ENT73_06575</name>
</gene>
<protein>
    <recommendedName>
        <fullName evidence="3">Chordopoxvirus fusion protein</fullName>
    </recommendedName>
</protein>
<evidence type="ECO:0000313" key="2">
    <source>
        <dbReference type="EMBL" id="HGV55724.1"/>
    </source>
</evidence>
<evidence type="ECO:0008006" key="3">
    <source>
        <dbReference type="Google" id="ProtNLM"/>
    </source>
</evidence>
<comment type="caution">
    <text evidence="2">The sequence shown here is derived from an EMBL/GenBank/DDBJ whole genome shotgun (WGS) entry which is preliminary data.</text>
</comment>
<reference evidence="2" key="1">
    <citation type="journal article" date="2020" name="mSystems">
        <title>Genome- and Community-Level Interaction Insights into Carbon Utilization and Element Cycling Functions of Hydrothermarchaeota in Hydrothermal Sediment.</title>
        <authorList>
            <person name="Zhou Z."/>
            <person name="Liu Y."/>
            <person name="Xu W."/>
            <person name="Pan J."/>
            <person name="Luo Z.H."/>
            <person name="Li M."/>
        </authorList>
    </citation>
    <scope>NUCLEOTIDE SEQUENCE [LARGE SCALE GENOMIC DNA]</scope>
    <source>
        <strain evidence="2">SpSt-605</strain>
    </source>
</reference>
<dbReference type="AlphaFoldDB" id="A0A832GRK5"/>
<dbReference type="EMBL" id="DSZU01000116">
    <property type="protein sequence ID" value="HGV55724.1"/>
    <property type="molecule type" value="Genomic_DNA"/>
</dbReference>
<dbReference type="PANTHER" id="PTHR38753">
    <property type="entry name" value="SLR1441 PROTEIN"/>
    <property type="match status" value="1"/>
</dbReference>
<sequence>MSLGKLYSIGYGHGKSRLDLPSERELEKFKNFPILKDMRGKILLQKIREAFPPKQAQVLEELFDFLDELVKVHDFNELKAIVAEIAKEQKELAEAQKRTDEKMRELAEAQKRTDEKVKELAEAQKRTEEEIKRLAEAQKRTEEKVKELAEAQKRTEEEIKRLAEEHRKTRARLDRLSQDFGGFTRTYSYAFENEAYRNLPKLLKEKYDLEVIERFVRTEIEGEEINFFAKAKKNGCICYIVGEAKLRFDDNKRDFEKTFKEIEKKVQAVKKAYGDVEIIMLLVTHFAKPRALRMAQEKGILVVQSFEW</sequence>
<organism evidence="2">
    <name type="scientific">Caldimicrobium thiodismutans</name>
    <dbReference type="NCBI Taxonomy" id="1653476"/>
    <lineage>
        <taxon>Bacteria</taxon>
        <taxon>Pseudomonadati</taxon>
        <taxon>Thermodesulfobacteriota</taxon>
        <taxon>Thermodesulfobacteria</taxon>
        <taxon>Thermodesulfobacteriales</taxon>
        <taxon>Thermodesulfobacteriaceae</taxon>
        <taxon>Caldimicrobium</taxon>
    </lineage>
</organism>
<feature type="region of interest" description="Disordered" evidence="1">
    <location>
        <begin position="95"/>
        <end position="116"/>
    </location>
</feature>
<dbReference type="PANTHER" id="PTHR38753:SF1">
    <property type="entry name" value="SLR1441 PROTEIN"/>
    <property type="match status" value="1"/>
</dbReference>